<evidence type="ECO:0000313" key="4">
    <source>
        <dbReference type="Proteomes" id="UP000053820"/>
    </source>
</evidence>
<accession>A0A0C9W906</accession>
<feature type="region of interest" description="Disordered" evidence="1">
    <location>
        <begin position="51"/>
        <end position="121"/>
    </location>
</feature>
<dbReference type="EMBL" id="KN839892">
    <property type="protein sequence ID" value="KIJ59262.1"/>
    <property type="molecule type" value="Genomic_DNA"/>
</dbReference>
<dbReference type="Proteomes" id="UP000053820">
    <property type="component" value="Unassembled WGS sequence"/>
</dbReference>
<proteinExistence type="predicted"/>
<feature type="transmembrane region" description="Helical" evidence="2">
    <location>
        <begin position="20"/>
        <end position="42"/>
    </location>
</feature>
<sequence>MSDSNTYASHSMPGWATTFITIAVFVLFILVLCCVLMGAGYAQRLKSRFRKQPDVESGPVMVQARNGSQDSVATVASTIRPPPPVYDPSKPPSYCSKEDLNSGSESSGSSTPRSQNQPLPS</sequence>
<protein>
    <submittedName>
        <fullName evidence="3">Uncharacterized protein</fullName>
    </submittedName>
</protein>
<name>A0A0C9W906_9AGAM</name>
<reference evidence="3 4" key="1">
    <citation type="submission" date="2014-04" db="EMBL/GenBank/DDBJ databases">
        <title>Evolutionary Origins and Diversification of the Mycorrhizal Mutualists.</title>
        <authorList>
            <consortium name="DOE Joint Genome Institute"/>
            <consortium name="Mycorrhizal Genomics Consortium"/>
            <person name="Kohler A."/>
            <person name="Kuo A."/>
            <person name="Nagy L.G."/>
            <person name="Floudas D."/>
            <person name="Copeland A."/>
            <person name="Barry K.W."/>
            <person name="Cichocki N."/>
            <person name="Veneault-Fourrey C."/>
            <person name="LaButti K."/>
            <person name="Lindquist E.A."/>
            <person name="Lipzen A."/>
            <person name="Lundell T."/>
            <person name="Morin E."/>
            <person name="Murat C."/>
            <person name="Riley R."/>
            <person name="Ohm R."/>
            <person name="Sun H."/>
            <person name="Tunlid A."/>
            <person name="Henrissat B."/>
            <person name="Grigoriev I.V."/>
            <person name="Hibbett D.S."/>
            <person name="Martin F."/>
        </authorList>
    </citation>
    <scope>NUCLEOTIDE SEQUENCE [LARGE SCALE GENOMIC DNA]</scope>
    <source>
        <strain evidence="3 4">MD-312</strain>
    </source>
</reference>
<dbReference type="HOGENOM" id="CLU_2038378_0_0_1"/>
<gene>
    <name evidence="3" type="ORF">HYDPIDRAFT_33332</name>
</gene>
<dbReference type="AlphaFoldDB" id="A0A0C9W906"/>
<feature type="compositionally biased region" description="Polar residues" evidence="1">
    <location>
        <begin position="111"/>
        <end position="121"/>
    </location>
</feature>
<evidence type="ECO:0000256" key="1">
    <source>
        <dbReference type="SAM" id="MobiDB-lite"/>
    </source>
</evidence>
<evidence type="ECO:0000256" key="2">
    <source>
        <dbReference type="SAM" id="Phobius"/>
    </source>
</evidence>
<keyword evidence="4" id="KW-1185">Reference proteome</keyword>
<evidence type="ECO:0000313" key="3">
    <source>
        <dbReference type="EMBL" id="KIJ59262.1"/>
    </source>
</evidence>
<organism evidence="3 4">
    <name type="scientific">Hydnomerulius pinastri MD-312</name>
    <dbReference type="NCBI Taxonomy" id="994086"/>
    <lineage>
        <taxon>Eukaryota</taxon>
        <taxon>Fungi</taxon>
        <taxon>Dikarya</taxon>
        <taxon>Basidiomycota</taxon>
        <taxon>Agaricomycotina</taxon>
        <taxon>Agaricomycetes</taxon>
        <taxon>Agaricomycetidae</taxon>
        <taxon>Boletales</taxon>
        <taxon>Boletales incertae sedis</taxon>
        <taxon>Leucogyrophana</taxon>
    </lineage>
</organism>
<keyword evidence="2" id="KW-0472">Membrane</keyword>
<feature type="compositionally biased region" description="Pro residues" evidence="1">
    <location>
        <begin position="80"/>
        <end position="91"/>
    </location>
</feature>
<feature type="compositionally biased region" description="Polar residues" evidence="1">
    <location>
        <begin position="65"/>
        <end position="77"/>
    </location>
</feature>
<keyword evidence="2" id="KW-1133">Transmembrane helix</keyword>
<keyword evidence="2" id="KW-0812">Transmembrane</keyword>